<dbReference type="CDD" id="cd12797">
    <property type="entry name" value="M23_peptidase"/>
    <property type="match status" value="1"/>
</dbReference>
<gene>
    <name evidence="3" type="ORF">SAMN04488693_12510</name>
</gene>
<organism evidence="3 4">
    <name type="scientific">Arthrobacter subterraneus</name>
    <dbReference type="NCBI Taxonomy" id="335973"/>
    <lineage>
        <taxon>Bacteria</taxon>
        <taxon>Bacillati</taxon>
        <taxon>Actinomycetota</taxon>
        <taxon>Actinomycetes</taxon>
        <taxon>Micrococcales</taxon>
        <taxon>Micrococcaceae</taxon>
        <taxon>Arthrobacter</taxon>
    </lineage>
</organism>
<dbReference type="Gene3D" id="2.70.70.10">
    <property type="entry name" value="Glucose Permease (Domain IIA)"/>
    <property type="match status" value="1"/>
</dbReference>
<dbReference type="AlphaFoldDB" id="A0A1G8NNV6"/>
<dbReference type="InterPro" id="IPR016047">
    <property type="entry name" value="M23ase_b-sheet_dom"/>
</dbReference>
<dbReference type="InterPro" id="IPR011055">
    <property type="entry name" value="Dup_hybrid_motif"/>
</dbReference>
<evidence type="ECO:0000259" key="2">
    <source>
        <dbReference type="Pfam" id="PF01551"/>
    </source>
</evidence>
<dbReference type="RefSeq" id="WP_245702911.1">
    <property type="nucleotide sequence ID" value="NZ_FNDT01000025.1"/>
</dbReference>
<keyword evidence="4" id="KW-1185">Reference proteome</keyword>
<dbReference type="Pfam" id="PF01551">
    <property type="entry name" value="Peptidase_M23"/>
    <property type="match status" value="1"/>
</dbReference>
<protein>
    <submittedName>
        <fullName evidence="3">Peptidase family M23</fullName>
    </submittedName>
</protein>
<name>A0A1G8NNV6_9MICC</name>
<dbReference type="InterPro" id="IPR050570">
    <property type="entry name" value="Cell_wall_metabolism_enzyme"/>
</dbReference>
<evidence type="ECO:0000313" key="3">
    <source>
        <dbReference type="EMBL" id="SDI81893.1"/>
    </source>
</evidence>
<proteinExistence type="predicted"/>
<keyword evidence="1" id="KW-0732">Signal</keyword>
<accession>A0A1G8NNV6</accession>
<sequence length="222" mass="22473">MVLGAAGLLSGVILPAQGSASMEPAIQARPTPPKQVTADPEAEVTFSRSAVAAVPASGSGTVDSPMLAAGSVENETREPTAEAPIEEDSEPVVGARFTAPLGSMATTSSFGYRLSPLTGAGELHTGLDLVASCTTEVLAAQGGTVVEAGWSPYGGGNRIVIDHGNGLKTTYNHLSVITVSTGQAVGQGEMIANAGTTGNSTGCHLHFEVMINDTVVDPTQWL</sequence>
<dbReference type="GO" id="GO:0004222">
    <property type="term" value="F:metalloendopeptidase activity"/>
    <property type="evidence" value="ECO:0007669"/>
    <property type="project" value="TreeGrafter"/>
</dbReference>
<feature type="domain" description="M23ase beta-sheet core" evidence="2">
    <location>
        <begin position="123"/>
        <end position="218"/>
    </location>
</feature>
<dbReference type="SUPFAM" id="SSF51261">
    <property type="entry name" value="Duplicated hybrid motif"/>
    <property type="match status" value="1"/>
</dbReference>
<dbReference type="PANTHER" id="PTHR21666">
    <property type="entry name" value="PEPTIDASE-RELATED"/>
    <property type="match status" value="1"/>
</dbReference>
<evidence type="ECO:0000256" key="1">
    <source>
        <dbReference type="ARBA" id="ARBA00022729"/>
    </source>
</evidence>
<dbReference type="PANTHER" id="PTHR21666:SF289">
    <property type="entry name" value="L-ALA--D-GLU ENDOPEPTIDASE"/>
    <property type="match status" value="1"/>
</dbReference>
<dbReference type="Proteomes" id="UP000199258">
    <property type="component" value="Unassembled WGS sequence"/>
</dbReference>
<reference evidence="3 4" key="1">
    <citation type="submission" date="2016-10" db="EMBL/GenBank/DDBJ databases">
        <authorList>
            <person name="de Groot N.N."/>
        </authorList>
    </citation>
    <scope>NUCLEOTIDE SEQUENCE [LARGE SCALE GENOMIC DNA]</scope>
    <source>
        <strain evidence="3 4">NP_1H</strain>
    </source>
</reference>
<evidence type="ECO:0000313" key="4">
    <source>
        <dbReference type="Proteomes" id="UP000199258"/>
    </source>
</evidence>
<dbReference type="STRING" id="335973.SAMN04488693_12510"/>
<dbReference type="EMBL" id="FNDT01000025">
    <property type="protein sequence ID" value="SDI81893.1"/>
    <property type="molecule type" value="Genomic_DNA"/>
</dbReference>